<dbReference type="Proteomes" id="UP000037267">
    <property type="component" value="Unassembled WGS sequence"/>
</dbReference>
<evidence type="ECO:0000256" key="1">
    <source>
        <dbReference type="ARBA" id="ARBA00022741"/>
    </source>
</evidence>
<protein>
    <submittedName>
        <fullName evidence="4">Stage III sporulation protein AA</fullName>
    </submittedName>
</protein>
<dbReference type="STRING" id="1503.CLPU_17c00160"/>
<keyword evidence="5" id="KW-1185">Reference proteome</keyword>
<dbReference type="PANTHER" id="PTHR20953">
    <property type="entry name" value="KINASE-RELATED"/>
    <property type="match status" value="1"/>
</dbReference>
<dbReference type="SUPFAM" id="SSF52540">
    <property type="entry name" value="P-loop containing nucleoside triphosphate hydrolases"/>
    <property type="match status" value="1"/>
</dbReference>
<proteinExistence type="predicted"/>
<sequence length="353" mass="40101">MVLSMNKNFIKKDSLETLSFNGFSLVIQYIDLELKELLEKIPSDISQRIEEIRLRVNRPLMIYFEGKDYFLSKNGQLLYPHSSDLRSDEYFLIEPIHIINTFQVMSNYSVYSIENELKRGFITIKGGHRIGIAGRMVYGENNIETMKDISSINIRIARQKLGVSNKFMKYILKDRNTIYHTLIVSPPQCGKTTILRDLIRNISNGYSEYNFSGLKVGVIDERSEIANMYNGQPQNDIGVRTDVLDGCNKYDGLTMLIRSMSPNVIATDEVGDLLDIKAIHEAIKAGVKVIATVHGQDIEDIKTRPNLKNIIKENIFERIIILDNSKGIGTVKDIIDGKSYESILKKEGLHASS</sequence>
<reference evidence="5" key="1">
    <citation type="submission" date="2015-07" db="EMBL/GenBank/DDBJ databases">
        <title>Draft genome sequence of the purine-degrading Gottschalkia purinilyticum DSM 1384 (formerly Clostridium purinilyticum).</title>
        <authorList>
            <person name="Poehlein A."/>
            <person name="Schiel-Bengelsdorf B."/>
            <person name="Bengelsdorf F.R."/>
            <person name="Daniel R."/>
            <person name="Duerre P."/>
        </authorList>
    </citation>
    <scope>NUCLEOTIDE SEQUENCE [LARGE SCALE GENOMIC DNA]</scope>
    <source>
        <strain evidence="5">DSM 1384</strain>
    </source>
</reference>
<dbReference type="AlphaFoldDB" id="A0A0L0W7D8"/>
<dbReference type="Gene3D" id="3.40.50.300">
    <property type="entry name" value="P-loop containing nucleotide triphosphate hydrolases"/>
    <property type="match status" value="1"/>
</dbReference>
<evidence type="ECO:0000256" key="2">
    <source>
        <dbReference type="ARBA" id="ARBA00022840"/>
    </source>
</evidence>
<dbReference type="Pfam" id="PF19568">
    <property type="entry name" value="Spore_III_AA"/>
    <property type="match status" value="1"/>
</dbReference>
<dbReference type="PANTHER" id="PTHR20953:SF3">
    <property type="entry name" value="P-LOOP CONTAINING NUCLEOSIDE TRIPHOSPHATE HYDROLASES SUPERFAMILY PROTEIN"/>
    <property type="match status" value="1"/>
</dbReference>
<organism evidence="4 5">
    <name type="scientific">Gottschalkia purinilytica</name>
    <name type="common">Clostridium purinilyticum</name>
    <dbReference type="NCBI Taxonomy" id="1503"/>
    <lineage>
        <taxon>Bacteria</taxon>
        <taxon>Bacillati</taxon>
        <taxon>Bacillota</taxon>
        <taxon>Tissierellia</taxon>
        <taxon>Tissierellales</taxon>
        <taxon>Gottschalkiaceae</taxon>
        <taxon>Gottschalkia</taxon>
    </lineage>
</organism>
<dbReference type="InterPro" id="IPR003593">
    <property type="entry name" value="AAA+_ATPase"/>
</dbReference>
<dbReference type="SMART" id="SM00382">
    <property type="entry name" value="AAA"/>
    <property type="match status" value="1"/>
</dbReference>
<name>A0A0L0W7D8_GOTPU</name>
<dbReference type="RefSeq" id="WP_235436185.1">
    <property type="nucleotide sequence ID" value="NZ_LGSS01000017.1"/>
</dbReference>
<dbReference type="PATRIC" id="fig|1503.3.peg.696"/>
<gene>
    <name evidence="4" type="primary">spoIIIAA</name>
    <name evidence="4" type="ORF">CLPU_17c00160</name>
</gene>
<keyword evidence="1" id="KW-0547">Nucleotide-binding</keyword>
<dbReference type="InterPro" id="IPR014217">
    <property type="entry name" value="Spore_III_AA"/>
</dbReference>
<dbReference type="EMBL" id="LGSS01000017">
    <property type="protein sequence ID" value="KNF07391.1"/>
    <property type="molecule type" value="Genomic_DNA"/>
</dbReference>
<comment type="caution">
    <text evidence="4">The sequence shown here is derived from an EMBL/GenBank/DDBJ whole genome shotgun (WGS) entry which is preliminary data.</text>
</comment>
<accession>A0A0L0W7D8</accession>
<dbReference type="InterPro" id="IPR045735">
    <property type="entry name" value="Spore_III_AA_AAA+_ATPase"/>
</dbReference>
<feature type="domain" description="AAA+ ATPase" evidence="3">
    <location>
        <begin position="177"/>
        <end position="326"/>
    </location>
</feature>
<keyword evidence="2" id="KW-0067">ATP-binding</keyword>
<dbReference type="NCBIfam" id="TIGR02858">
    <property type="entry name" value="spore_III_AA"/>
    <property type="match status" value="1"/>
</dbReference>
<evidence type="ECO:0000313" key="4">
    <source>
        <dbReference type="EMBL" id="KNF07391.1"/>
    </source>
</evidence>
<dbReference type="InterPro" id="IPR027417">
    <property type="entry name" value="P-loop_NTPase"/>
</dbReference>
<dbReference type="GO" id="GO:0005524">
    <property type="term" value="F:ATP binding"/>
    <property type="evidence" value="ECO:0007669"/>
    <property type="project" value="UniProtKB-KW"/>
</dbReference>
<evidence type="ECO:0000313" key="5">
    <source>
        <dbReference type="Proteomes" id="UP000037267"/>
    </source>
</evidence>
<evidence type="ECO:0000259" key="3">
    <source>
        <dbReference type="SMART" id="SM00382"/>
    </source>
</evidence>